<dbReference type="SUPFAM" id="SSF53187">
    <property type="entry name" value="Zn-dependent exopeptidases"/>
    <property type="match status" value="1"/>
</dbReference>
<name>A0ABT5DIJ4_9BACT</name>
<dbReference type="PANTHER" id="PTHR43808:SF31">
    <property type="entry name" value="N-ACETYL-L-CITRULLINE DEACETYLASE"/>
    <property type="match status" value="1"/>
</dbReference>
<protein>
    <submittedName>
        <fullName evidence="5">M20/M25/M40 family metallo-hydrolase</fullName>
    </submittedName>
</protein>
<dbReference type="InterPro" id="IPR036264">
    <property type="entry name" value="Bact_exopeptidase_dim_dom"/>
</dbReference>
<keyword evidence="4" id="KW-0732">Signal</keyword>
<dbReference type="SUPFAM" id="SSF55031">
    <property type="entry name" value="Bacterial exopeptidase dimerisation domain"/>
    <property type="match status" value="1"/>
</dbReference>
<evidence type="ECO:0000256" key="4">
    <source>
        <dbReference type="SAM" id="SignalP"/>
    </source>
</evidence>
<evidence type="ECO:0000256" key="2">
    <source>
        <dbReference type="ARBA" id="ARBA00022801"/>
    </source>
</evidence>
<dbReference type="PANTHER" id="PTHR43808">
    <property type="entry name" value="ACETYLORNITHINE DEACETYLASE"/>
    <property type="match status" value="1"/>
</dbReference>
<proteinExistence type="predicted"/>
<dbReference type="Gene3D" id="3.40.630.10">
    <property type="entry name" value="Zn peptidases"/>
    <property type="match status" value="1"/>
</dbReference>
<keyword evidence="2" id="KW-0378">Hydrolase</keyword>
<evidence type="ECO:0000313" key="6">
    <source>
        <dbReference type="Proteomes" id="UP001221838"/>
    </source>
</evidence>
<dbReference type="Pfam" id="PF01546">
    <property type="entry name" value="Peptidase_M20"/>
    <property type="match status" value="1"/>
</dbReference>
<dbReference type="EMBL" id="JAQNDM010000002">
    <property type="protein sequence ID" value="MDC0712593.1"/>
    <property type="molecule type" value="Genomic_DNA"/>
</dbReference>
<comment type="caution">
    <text evidence="5">The sequence shown here is derived from an EMBL/GenBank/DDBJ whole genome shotgun (WGS) entry which is preliminary data.</text>
</comment>
<feature type="signal peptide" evidence="4">
    <location>
        <begin position="1"/>
        <end position="20"/>
    </location>
</feature>
<dbReference type="RefSeq" id="WP_272142730.1">
    <property type="nucleotide sequence ID" value="NZ_JAQNDM010000002.1"/>
</dbReference>
<accession>A0ABT5DIJ4</accession>
<keyword evidence="1" id="KW-0479">Metal-binding</keyword>
<dbReference type="InterPro" id="IPR002933">
    <property type="entry name" value="Peptidase_M20"/>
</dbReference>
<keyword evidence="6" id="KW-1185">Reference proteome</keyword>
<evidence type="ECO:0000313" key="5">
    <source>
        <dbReference type="EMBL" id="MDC0712593.1"/>
    </source>
</evidence>
<reference evidence="5 6" key="1">
    <citation type="submission" date="2022-11" db="EMBL/GenBank/DDBJ databases">
        <title>Minimal conservation of predation-associated metabolite biosynthetic gene clusters underscores biosynthetic potential of Myxococcota including descriptions for ten novel species: Archangium lansinium sp. nov., Myxococcus landrumus sp. nov., Nannocystis bai.</title>
        <authorList>
            <person name="Ahearne A."/>
            <person name="Stevens C."/>
            <person name="Dowd S."/>
        </authorList>
    </citation>
    <scope>NUCLEOTIDE SEQUENCE [LARGE SCALE GENOMIC DNA]</scope>
    <source>
        <strain evidence="5 6">NCWAL01</strain>
    </source>
</reference>
<dbReference type="Proteomes" id="UP001221838">
    <property type="component" value="Unassembled WGS sequence"/>
</dbReference>
<keyword evidence="3" id="KW-0170">Cobalt</keyword>
<gene>
    <name evidence="5" type="ORF">POL68_29285</name>
</gene>
<sequence>MLRVLHWPALLLLLPTLALAQGAKETKKEPKSRPRVDCKLAGPKRAALFSAEAMPGRPLSERYAEYVGTCGLDEVVALTQQLVRFKTVSGEPPAAKSPGVAALGRFLRKWAQAHGFDYRVVGNNDVFELSWGTEAPHLGLVFHGDVAPVSASEWRHDPFDPQVMDGKLYGRGVSDGKGPLATALVSLAMAQEMGLKPWKGRVLVIIGNGGQGDRKGMEQYVRTQPLPAHAVSVDAEYPVVVAQSGFAVLNLEAPLRSRDEKEPGLLVAVDASAGEALTQVPASASLELLPAQGTSAEQGLALVQKALEAVRRERPTLAAEVKLRPVPGVAAGSRIVLSVRGRTAPSALPERGQNALWDLSVIAGQLPLSENGLVVMLRTVARRLDGDHYGERLGIAGQDLLMGPLVVAPTLLRVKDGKVSLRIHLHRPRSEDGTDDFHKGLDHAVALITQETDGWVTEGAGRSVGEPYLADASAPLVAKLLEVYKLQRGMGEGVKPLSFRGETYARLFPRGVDFGPRLPGEPHMGQASNEFISLEHLALNTRMIAAALQALVFSPNAP</sequence>
<organism evidence="5 6">
    <name type="scientific">Stigmatella ashevillensis</name>
    <dbReference type="NCBI Taxonomy" id="2995309"/>
    <lineage>
        <taxon>Bacteria</taxon>
        <taxon>Pseudomonadati</taxon>
        <taxon>Myxococcota</taxon>
        <taxon>Myxococcia</taxon>
        <taxon>Myxococcales</taxon>
        <taxon>Cystobacterineae</taxon>
        <taxon>Archangiaceae</taxon>
        <taxon>Stigmatella</taxon>
    </lineage>
</organism>
<dbReference type="Gene3D" id="3.30.70.360">
    <property type="match status" value="2"/>
</dbReference>
<evidence type="ECO:0000256" key="1">
    <source>
        <dbReference type="ARBA" id="ARBA00022723"/>
    </source>
</evidence>
<evidence type="ECO:0000256" key="3">
    <source>
        <dbReference type="ARBA" id="ARBA00023285"/>
    </source>
</evidence>
<dbReference type="InterPro" id="IPR050072">
    <property type="entry name" value="Peptidase_M20A"/>
</dbReference>
<feature type="chain" id="PRO_5045879442" evidence="4">
    <location>
        <begin position="21"/>
        <end position="558"/>
    </location>
</feature>